<protein>
    <recommendedName>
        <fullName evidence="6">C1q domain-containing protein</fullName>
    </recommendedName>
</protein>
<evidence type="ECO:0000256" key="4">
    <source>
        <dbReference type="SAM" id="Coils"/>
    </source>
</evidence>
<dbReference type="GeneID" id="577782"/>
<feature type="signal peptide" evidence="5">
    <location>
        <begin position="1"/>
        <end position="25"/>
    </location>
</feature>
<evidence type="ECO:0000313" key="7">
    <source>
        <dbReference type="EnsemblMetazoa" id="XP_030837887"/>
    </source>
</evidence>
<dbReference type="InterPro" id="IPR008983">
    <property type="entry name" value="Tumour_necrosis_fac-like_dom"/>
</dbReference>
<comment type="subcellular location">
    <subcellularLocation>
        <location evidence="1">Secreted</location>
    </subcellularLocation>
</comment>
<dbReference type="PRINTS" id="PR00007">
    <property type="entry name" value="COMPLEMNTC1Q"/>
</dbReference>
<dbReference type="AlphaFoldDB" id="A0A7M7NMM9"/>
<feature type="coiled-coil region" evidence="4">
    <location>
        <begin position="166"/>
        <end position="193"/>
    </location>
</feature>
<dbReference type="Pfam" id="PF00386">
    <property type="entry name" value="C1q"/>
    <property type="match status" value="1"/>
</dbReference>
<name>A0A7M7NMM9_STRPU</name>
<sequence length="402" mass="44467">MSSTTSWRHLFFAAVVMSMVMEGRTDPVAILTNRLNNFERSMRTMSNMMLGRIMNLENQNRAQTRTLTTLSGDTNERMDELSRTNAELRQQNAELQTMLGTFERFFGSLLVDNPDAFDQSRGAVERIDSLNAFLGNRAAILAGLRPDPATVPTNDTVDQEELGRVLTQLSSVNSNLEQKVSKLERRVDNGAEAAGDRSLTGGTNDIFTLDHCRDGLVTLEATVNALTTTQLDKDNADRLAGSRDVISAGDRAILEGSVYGSARGVNSVRKSVFSVASTRPLLGSTEATTVPFDYTFVNKGDHWNGTNQNFVCGITGIYWFHFSLRSYDGHYMGVTMMKNDEVVTAMYTEKSARNVMESQGVVLPLEIGDKVYLRLGPSTEFAVHSDAYKYATFSGFLVYKGR</sequence>
<dbReference type="KEGG" id="spu:577782"/>
<dbReference type="GeneID" id="115922675"/>
<dbReference type="SMART" id="SM00110">
    <property type="entry name" value="C1Q"/>
    <property type="match status" value="1"/>
</dbReference>
<dbReference type="RefSeq" id="XP_780567.2">
    <property type="nucleotide sequence ID" value="XM_775474.5"/>
</dbReference>
<dbReference type="PROSITE" id="PS50871">
    <property type="entry name" value="C1Q"/>
    <property type="match status" value="1"/>
</dbReference>
<keyword evidence="4" id="KW-0175">Coiled coil</keyword>
<evidence type="ECO:0000256" key="3">
    <source>
        <dbReference type="ARBA" id="ARBA00022729"/>
    </source>
</evidence>
<accession>A0A7M7NMM9</accession>
<keyword evidence="8" id="KW-1185">Reference proteome</keyword>
<dbReference type="GO" id="GO:0005615">
    <property type="term" value="C:extracellular space"/>
    <property type="evidence" value="ECO:0000318"/>
    <property type="project" value="GO_Central"/>
</dbReference>
<evidence type="ECO:0000313" key="8">
    <source>
        <dbReference type="Proteomes" id="UP000007110"/>
    </source>
</evidence>
<keyword evidence="3 5" id="KW-0732">Signal</keyword>
<reference evidence="7" key="2">
    <citation type="submission" date="2021-01" db="UniProtKB">
        <authorList>
            <consortium name="EnsemblMetazoa"/>
        </authorList>
    </citation>
    <scope>IDENTIFICATION</scope>
</reference>
<dbReference type="PANTHER" id="PTHR22923">
    <property type="entry name" value="CEREBELLIN-RELATED"/>
    <property type="match status" value="1"/>
</dbReference>
<feature type="domain" description="C1q" evidence="6">
    <location>
        <begin position="266"/>
        <end position="402"/>
    </location>
</feature>
<dbReference type="Gene3D" id="2.60.120.40">
    <property type="match status" value="1"/>
</dbReference>
<dbReference type="SUPFAM" id="SSF49842">
    <property type="entry name" value="TNF-like"/>
    <property type="match status" value="1"/>
</dbReference>
<feature type="chain" id="PRO_5029708842" description="C1q domain-containing protein" evidence="5">
    <location>
        <begin position="26"/>
        <end position="402"/>
    </location>
</feature>
<dbReference type="RefSeq" id="XP_030837887.1">
    <property type="nucleotide sequence ID" value="XM_030982027.1"/>
</dbReference>
<evidence type="ECO:0000259" key="6">
    <source>
        <dbReference type="PROSITE" id="PS50871"/>
    </source>
</evidence>
<dbReference type="Proteomes" id="UP000007110">
    <property type="component" value="Unassembled WGS sequence"/>
</dbReference>
<dbReference type="PANTHER" id="PTHR22923:SF62">
    <property type="entry name" value="CVP18"/>
    <property type="match status" value="1"/>
</dbReference>
<dbReference type="EnsemblMetazoa" id="XM_030982027">
    <property type="protein sequence ID" value="XP_030837887"/>
    <property type="gene ID" value="LOC115922675"/>
</dbReference>
<dbReference type="KEGG" id="spu:115922675"/>
<evidence type="ECO:0000256" key="5">
    <source>
        <dbReference type="SAM" id="SignalP"/>
    </source>
</evidence>
<dbReference type="InterPro" id="IPR050822">
    <property type="entry name" value="Cerebellin_Synaptic_Org"/>
</dbReference>
<proteinExistence type="predicted"/>
<dbReference type="InterPro" id="IPR001073">
    <property type="entry name" value="C1q_dom"/>
</dbReference>
<organism evidence="7 8">
    <name type="scientific">Strongylocentrotus purpuratus</name>
    <name type="common">Purple sea urchin</name>
    <dbReference type="NCBI Taxonomy" id="7668"/>
    <lineage>
        <taxon>Eukaryota</taxon>
        <taxon>Metazoa</taxon>
        <taxon>Echinodermata</taxon>
        <taxon>Eleutherozoa</taxon>
        <taxon>Echinozoa</taxon>
        <taxon>Echinoidea</taxon>
        <taxon>Euechinoidea</taxon>
        <taxon>Echinacea</taxon>
        <taxon>Camarodonta</taxon>
        <taxon>Echinidea</taxon>
        <taxon>Strongylocentrotidae</taxon>
        <taxon>Strongylocentrotus</taxon>
    </lineage>
</organism>
<feature type="coiled-coil region" evidence="4">
    <location>
        <begin position="71"/>
        <end position="98"/>
    </location>
</feature>
<evidence type="ECO:0000256" key="1">
    <source>
        <dbReference type="ARBA" id="ARBA00004613"/>
    </source>
</evidence>
<dbReference type="OrthoDB" id="6138508at2759"/>
<evidence type="ECO:0000256" key="2">
    <source>
        <dbReference type="ARBA" id="ARBA00022525"/>
    </source>
</evidence>
<reference evidence="8" key="1">
    <citation type="submission" date="2015-02" db="EMBL/GenBank/DDBJ databases">
        <title>Genome sequencing for Strongylocentrotus purpuratus.</title>
        <authorList>
            <person name="Murali S."/>
            <person name="Liu Y."/>
            <person name="Vee V."/>
            <person name="English A."/>
            <person name="Wang M."/>
            <person name="Skinner E."/>
            <person name="Han Y."/>
            <person name="Muzny D.M."/>
            <person name="Worley K.C."/>
            <person name="Gibbs R.A."/>
        </authorList>
    </citation>
    <scope>NUCLEOTIDE SEQUENCE</scope>
</reference>
<keyword evidence="2" id="KW-0964">Secreted</keyword>
<dbReference type="InParanoid" id="A0A7M7NMM9"/>
<dbReference type="OMA" id="HWNETSK"/>